<sequence>MNSVEHSEFNYIKQRINEMRPEQLHEIKGVIEFKRKSLLDEKPLISDEEMEFITIMFKKME</sequence>
<dbReference type="KEGG" id="vow:A9237_17760"/>
<dbReference type="Proteomes" id="UP001295420">
    <property type="component" value="Unassembled WGS sequence"/>
</dbReference>
<accession>A0AAU9Q3B6</accession>
<comment type="caution">
    <text evidence="1">The sequence shown here is derived from an EMBL/GenBank/DDBJ whole genome shotgun (WGS) entry which is preliminary data.</text>
</comment>
<name>A0AAU9Q3B6_9VIBR</name>
<organism evidence="1 2">
    <name type="scientific">Vibrio owensii</name>
    <dbReference type="NCBI Taxonomy" id="696485"/>
    <lineage>
        <taxon>Bacteria</taxon>
        <taxon>Pseudomonadati</taxon>
        <taxon>Pseudomonadota</taxon>
        <taxon>Gammaproteobacteria</taxon>
        <taxon>Vibrionales</taxon>
        <taxon>Vibrionaceae</taxon>
        <taxon>Vibrio</taxon>
    </lineage>
</organism>
<dbReference type="RefSeq" id="WP_033005232.1">
    <property type="nucleotide sequence ID" value="NZ_BBKN01000021.1"/>
</dbReference>
<proteinExistence type="predicted"/>
<evidence type="ECO:0000313" key="2">
    <source>
        <dbReference type="Proteomes" id="UP001295420"/>
    </source>
</evidence>
<dbReference type="GeneID" id="47101644"/>
<protein>
    <submittedName>
        <fullName evidence="1">Uncharacterized protein</fullName>
    </submittedName>
</protein>
<reference evidence="1" key="1">
    <citation type="submission" date="2022-01" db="EMBL/GenBank/DDBJ databases">
        <authorList>
            <person name="Lagorce A."/>
        </authorList>
    </citation>
    <scope>NUCLEOTIDE SEQUENCE</scope>
    <source>
        <strain evidence="1">Th15_F1_D04</strain>
    </source>
</reference>
<dbReference type="EMBL" id="CAKMTQ010000012">
    <property type="protein sequence ID" value="CAH1525707.1"/>
    <property type="molecule type" value="Genomic_DNA"/>
</dbReference>
<dbReference type="AlphaFoldDB" id="A0AAU9Q3B6"/>
<evidence type="ECO:0000313" key="1">
    <source>
        <dbReference type="EMBL" id="CAH1525707.1"/>
    </source>
</evidence>
<gene>
    <name evidence="1" type="ORF">THF1D04_20107</name>
</gene>